<evidence type="ECO:0000313" key="2">
    <source>
        <dbReference type="Proteomes" id="UP001055114"/>
    </source>
</evidence>
<proteinExistence type="predicted"/>
<sequence>MYKYFRYGNEHITVTIPYTKLHKHSLNAKYTQLFKDKLRIRQFTPHFKALHTLLIFRTTECNLKN</sequence>
<gene>
    <name evidence="1" type="ORF">CE91St3_31340</name>
</gene>
<protein>
    <submittedName>
        <fullName evidence="1">Uncharacterized protein</fullName>
    </submittedName>
</protein>
<organism evidence="1 2">
    <name type="scientific">Parabacteroides merdae</name>
    <dbReference type="NCBI Taxonomy" id="46503"/>
    <lineage>
        <taxon>Bacteria</taxon>
        <taxon>Pseudomonadati</taxon>
        <taxon>Bacteroidota</taxon>
        <taxon>Bacteroidia</taxon>
        <taxon>Bacteroidales</taxon>
        <taxon>Tannerellaceae</taxon>
        <taxon>Parabacteroides</taxon>
    </lineage>
</organism>
<dbReference type="EMBL" id="BQNZ01000003">
    <property type="protein sequence ID" value="GKH73271.1"/>
    <property type="molecule type" value="Genomic_DNA"/>
</dbReference>
<dbReference type="Proteomes" id="UP001055114">
    <property type="component" value="Unassembled WGS sequence"/>
</dbReference>
<name>A0AA37K8I4_9BACT</name>
<reference evidence="1" key="1">
    <citation type="submission" date="2022-01" db="EMBL/GenBank/DDBJ databases">
        <title>Novel bile acid biosynthetic pathways are enriched in the microbiome of centenarians.</title>
        <authorList>
            <person name="Sato Y."/>
            <person name="Atarashi K."/>
            <person name="Plichta R.D."/>
            <person name="Arai Y."/>
            <person name="Sasajima S."/>
            <person name="Kearney M.S."/>
            <person name="Suda W."/>
            <person name="Takeshita K."/>
            <person name="Sasaki T."/>
            <person name="Okamoto S."/>
            <person name="Skelly N.A."/>
            <person name="Okamura Y."/>
            <person name="Vlamakis H."/>
            <person name="Li Y."/>
            <person name="Tanoue T."/>
            <person name="Takei H."/>
            <person name="Nittono H."/>
            <person name="Narushima S."/>
            <person name="Irie J."/>
            <person name="Itoh H."/>
            <person name="Moriya K."/>
            <person name="Sugiura Y."/>
            <person name="Suematsu M."/>
            <person name="Moritoki N."/>
            <person name="Shibata S."/>
            <person name="Littman R.D."/>
            <person name="Fischbach A.M."/>
            <person name="Uwamino Y."/>
            <person name="Inoue T."/>
            <person name="Honda A."/>
            <person name="Hattori M."/>
            <person name="Murai T."/>
            <person name="Xavier J.R."/>
            <person name="Hirose N."/>
            <person name="Honda K."/>
        </authorList>
    </citation>
    <scope>NUCLEOTIDE SEQUENCE</scope>
    <source>
        <strain evidence="1">CE91-St3</strain>
    </source>
</reference>
<evidence type="ECO:0000313" key="1">
    <source>
        <dbReference type="EMBL" id="GKH73271.1"/>
    </source>
</evidence>
<accession>A0AA37K8I4</accession>
<dbReference type="AlphaFoldDB" id="A0AA37K8I4"/>
<comment type="caution">
    <text evidence="1">The sequence shown here is derived from an EMBL/GenBank/DDBJ whole genome shotgun (WGS) entry which is preliminary data.</text>
</comment>